<name>A0A4Y2WCX1_ARAVE</name>
<reference evidence="1 2" key="1">
    <citation type="journal article" date="2019" name="Sci. Rep.">
        <title>Orb-weaving spider Araneus ventricosus genome elucidates the spidroin gene catalogue.</title>
        <authorList>
            <person name="Kono N."/>
            <person name="Nakamura H."/>
            <person name="Ohtoshi R."/>
            <person name="Moran D.A.P."/>
            <person name="Shinohara A."/>
            <person name="Yoshida Y."/>
            <person name="Fujiwara M."/>
            <person name="Mori M."/>
            <person name="Tomita M."/>
            <person name="Arakawa K."/>
        </authorList>
    </citation>
    <scope>NUCLEOTIDE SEQUENCE [LARGE SCALE GENOMIC DNA]</scope>
</reference>
<dbReference type="AlphaFoldDB" id="A0A4Y2WCX1"/>
<dbReference type="Proteomes" id="UP000499080">
    <property type="component" value="Unassembled WGS sequence"/>
</dbReference>
<comment type="caution">
    <text evidence="1">The sequence shown here is derived from an EMBL/GenBank/DDBJ whole genome shotgun (WGS) entry which is preliminary data.</text>
</comment>
<proteinExistence type="predicted"/>
<keyword evidence="2" id="KW-1185">Reference proteome</keyword>
<evidence type="ECO:0000313" key="2">
    <source>
        <dbReference type="Proteomes" id="UP000499080"/>
    </source>
</evidence>
<evidence type="ECO:0000313" key="1">
    <source>
        <dbReference type="EMBL" id="GBO34484.1"/>
    </source>
</evidence>
<sequence>MPYANCQTGLSLRKRKLKSLPSFINEFKDPIEEAGGRFSFSRKFSSRKEDSSALFPARSISPRSIDGLAELEITSAAANRRNHYYRNIYSSRSPLFQMRCPVEKCRFSSSQ</sequence>
<gene>
    <name evidence="1" type="ORF">AVEN_218567_1</name>
</gene>
<dbReference type="EMBL" id="BGPR01058321">
    <property type="protein sequence ID" value="GBO34484.1"/>
    <property type="molecule type" value="Genomic_DNA"/>
</dbReference>
<organism evidence="1 2">
    <name type="scientific">Araneus ventricosus</name>
    <name type="common">Orbweaver spider</name>
    <name type="synonym">Epeira ventricosa</name>
    <dbReference type="NCBI Taxonomy" id="182803"/>
    <lineage>
        <taxon>Eukaryota</taxon>
        <taxon>Metazoa</taxon>
        <taxon>Ecdysozoa</taxon>
        <taxon>Arthropoda</taxon>
        <taxon>Chelicerata</taxon>
        <taxon>Arachnida</taxon>
        <taxon>Araneae</taxon>
        <taxon>Araneomorphae</taxon>
        <taxon>Entelegynae</taxon>
        <taxon>Araneoidea</taxon>
        <taxon>Araneidae</taxon>
        <taxon>Araneus</taxon>
    </lineage>
</organism>
<accession>A0A4Y2WCX1</accession>
<protein>
    <submittedName>
        <fullName evidence="1">Uncharacterized protein</fullName>
    </submittedName>
</protein>